<feature type="transmembrane region" description="Helical" evidence="1">
    <location>
        <begin position="12"/>
        <end position="32"/>
    </location>
</feature>
<reference evidence="2 3" key="1">
    <citation type="submission" date="2013-09" db="EMBL/GenBank/DDBJ databases">
        <title>Genome sequencing of Phaeobacter antarcticus sp. nov. SM1211.</title>
        <authorList>
            <person name="Zhang X.-Y."/>
            <person name="Liu C."/>
            <person name="Chen X.-L."/>
            <person name="Xie B.-B."/>
            <person name="Qin Q.-L."/>
            <person name="Rong J.-C."/>
            <person name="Zhang Y.-Z."/>
        </authorList>
    </citation>
    <scope>NUCLEOTIDE SEQUENCE [LARGE SCALE GENOMIC DNA]</scope>
    <source>
        <strain evidence="2 3">SM1211</strain>
    </source>
</reference>
<dbReference type="RefSeq" id="WP_099910465.1">
    <property type="nucleotide sequence ID" value="NZ_AWWI01000060.1"/>
</dbReference>
<feature type="transmembrane region" description="Helical" evidence="1">
    <location>
        <begin position="38"/>
        <end position="58"/>
    </location>
</feature>
<dbReference type="Proteomes" id="UP000231259">
    <property type="component" value="Unassembled WGS sequence"/>
</dbReference>
<organism evidence="2 3">
    <name type="scientific">Puniceibacterium antarcticum</name>
    <dbReference type="NCBI Taxonomy" id="1206336"/>
    <lineage>
        <taxon>Bacteria</taxon>
        <taxon>Pseudomonadati</taxon>
        <taxon>Pseudomonadota</taxon>
        <taxon>Alphaproteobacteria</taxon>
        <taxon>Rhodobacterales</taxon>
        <taxon>Paracoccaceae</taxon>
        <taxon>Puniceibacterium</taxon>
    </lineage>
</organism>
<proteinExistence type="predicted"/>
<keyword evidence="1" id="KW-0472">Membrane</keyword>
<keyword evidence="3" id="KW-1185">Reference proteome</keyword>
<evidence type="ECO:0000313" key="2">
    <source>
        <dbReference type="EMBL" id="PIL20517.1"/>
    </source>
</evidence>
<evidence type="ECO:0000256" key="1">
    <source>
        <dbReference type="SAM" id="Phobius"/>
    </source>
</evidence>
<name>A0A2G8RG25_9RHOB</name>
<comment type="caution">
    <text evidence="2">The sequence shown here is derived from an EMBL/GenBank/DDBJ whole genome shotgun (WGS) entry which is preliminary data.</text>
</comment>
<dbReference type="EMBL" id="AWWI01000060">
    <property type="protein sequence ID" value="PIL20517.1"/>
    <property type="molecule type" value="Genomic_DNA"/>
</dbReference>
<evidence type="ECO:0000313" key="3">
    <source>
        <dbReference type="Proteomes" id="UP000231259"/>
    </source>
</evidence>
<sequence length="59" mass="6142">MNDKSDNMGPGAGLGYILIAAIFLLGLGFGVMTRGTDWSSTVAVLLTLFSLGFVFGSLK</sequence>
<protein>
    <submittedName>
        <fullName evidence="2">Uncharacterized protein</fullName>
    </submittedName>
</protein>
<keyword evidence="1" id="KW-0812">Transmembrane</keyword>
<dbReference type="AlphaFoldDB" id="A0A2G8RG25"/>
<accession>A0A2G8RG25</accession>
<keyword evidence="1" id="KW-1133">Transmembrane helix</keyword>
<gene>
    <name evidence="2" type="ORF">P775_08285</name>
</gene>